<keyword evidence="3" id="KW-1185">Reference proteome</keyword>
<sequence>MSGRNSQPAVSLTRCRWILEEVAHSLAADRMTATECRNPAEAVEALASPLREHGDHAPGGKAPLTNAHSVGSSTREGEIER</sequence>
<evidence type="ECO:0000313" key="2">
    <source>
        <dbReference type="EMBL" id="SDP68335.1"/>
    </source>
</evidence>
<dbReference type="EMBL" id="FNJR01000007">
    <property type="protein sequence ID" value="SDP68335.1"/>
    <property type="molecule type" value="Genomic_DNA"/>
</dbReference>
<dbReference type="Proteomes" id="UP000199497">
    <property type="component" value="Unassembled WGS sequence"/>
</dbReference>
<feature type="region of interest" description="Disordered" evidence="1">
    <location>
        <begin position="45"/>
        <end position="81"/>
    </location>
</feature>
<reference evidence="3" key="1">
    <citation type="submission" date="2016-10" db="EMBL/GenBank/DDBJ databases">
        <authorList>
            <person name="Varghese N."/>
            <person name="Submissions S."/>
        </authorList>
    </citation>
    <scope>NUCLEOTIDE SEQUENCE [LARGE SCALE GENOMIC DNA]</scope>
    <source>
        <strain evidence="3">DSM 46732</strain>
    </source>
</reference>
<accession>A0A1H0UQE8</accession>
<gene>
    <name evidence="2" type="ORF">SAMN04487905_10777</name>
</gene>
<proteinExistence type="predicted"/>
<evidence type="ECO:0000313" key="3">
    <source>
        <dbReference type="Proteomes" id="UP000199497"/>
    </source>
</evidence>
<dbReference type="AlphaFoldDB" id="A0A1H0UQE8"/>
<protein>
    <submittedName>
        <fullName evidence="2">Uncharacterized protein</fullName>
    </submittedName>
</protein>
<evidence type="ECO:0000256" key="1">
    <source>
        <dbReference type="SAM" id="MobiDB-lite"/>
    </source>
</evidence>
<organism evidence="2 3">
    <name type="scientific">Actinopolyspora xinjiangensis</name>
    <dbReference type="NCBI Taxonomy" id="405564"/>
    <lineage>
        <taxon>Bacteria</taxon>
        <taxon>Bacillati</taxon>
        <taxon>Actinomycetota</taxon>
        <taxon>Actinomycetes</taxon>
        <taxon>Actinopolysporales</taxon>
        <taxon>Actinopolysporaceae</taxon>
        <taxon>Actinopolyspora</taxon>
    </lineage>
</organism>
<name>A0A1H0UQE8_9ACTN</name>